<organism evidence="10 11">
    <name type="scientific">Penicillium brevicompactum</name>
    <dbReference type="NCBI Taxonomy" id="5074"/>
    <lineage>
        <taxon>Eukaryota</taxon>
        <taxon>Fungi</taxon>
        <taxon>Dikarya</taxon>
        <taxon>Ascomycota</taxon>
        <taxon>Pezizomycotina</taxon>
        <taxon>Eurotiomycetes</taxon>
        <taxon>Eurotiomycetidae</taxon>
        <taxon>Eurotiales</taxon>
        <taxon>Aspergillaceae</taxon>
        <taxon>Penicillium</taxon>
    </lineage>
</organism>
<evidence type="ECO:0000313" key="11">
    <source>
        <dbReference type="Proteomes" id="UP001148299"/>
    </source>
</evidence>
<evidence type="ECO:0000256" key="2">
    <source>
        <dbReference type="ARBA" id="ARBA00010617"/>
    </source>
</evidence>
<evidence type="ECO:0000256" key="6">
    <source>
        <dbReference type="ARBA" id="ARBA00023004"/>
    </source>
</evidence>
<name>A0A9W9RXS7_PENBR</name>
<evidence type="ECO:0000256" key="1">
    <source>
        <dbReference type="ARBA" id="ARBA00001971"/>
    </source>
</evidence>
<dbReference type="Proteomes" id="UP001148299">
    <property type="component" value="Unassembled WGS sequence"/>
</dbReference>
<comment type="caution">
    <text evidence="10">The sequence shown here is derived from an EMBL/GenBank/DDBJ whole genome shotgun (WGS) entry which is preliminary data.</text>
</comment>
<dbReference type="Pfam" id="PF00067">
    <property type="entry name" value="p450"/>
    <property type="match status" value="2"/>
</dbReference>
<keyword evidence="6 8" id="KW-0408">Iron</keyword>
<reference evidence="10" key="2">
    <citation type="journal article" date="2023" name="IMA Fungus">
        <title>Comparative genomic study of the Penicillium genus elucidates a diverse pangenome and 15 lateral gene transfer events.</title>
        <authorList>
            <person name="Petersen C."/>
            <person name="Sorensen T."/>
            <person name="Nielsen M.R."/>
            <person name="Sondergaard T.E."/>
            <person name="Sorensen J.L."/>
            <person name="Fitzpatrick D.A."/>
            <person name="Frisvad J.C."/>
            <person name="Nielsen K.L."/>
        </authorList>
    </citation>
    <scope>NUCLEOTIDE SEQUENCE</scope>
    <source>
        <strain evidence="10">IBT 35675</strain>
    </source>
</reference>
<dbReference type="GO" id="GO:0016705">
    <property type="term" value="F:oxidoreductase activity, acting on paired donors, with incorporation or reduction of molecular oxygen"/>
    <property type="evidence" value="ECO:0007669"/>
    <property type="project" value="InterPro"/>
</dbReference>
<evidence type="ECO:0000256" key="9">
    <source>
        <dbReference type="RuleBase" id="RU000461"/>
    </source>
</evidence>
<dbReference type="InterPro" id="IPR017972">
    <property type="entry name" value="Cyt_P450_CS"/>
</dbReference>
<keyword evidence="4 8" id="KW-0479">Metal-binding</keyword>
<dbReference type="InterPro" id="IPR050121">
    <property type="entry name" value="Cytochrome_P450_monoxygenase"/>
</dbReference>
<dbReference type="PANTHER" id="PTHR24305:SF210">
    <property type="entry name" value="CYTOCHROME P450 MONOOXYGENASE ASQL-RELATED"/>
    <property type="match status" value="1"/>
</dbReference>
<comment type="similarity">
    <text evidence="2 9">Belongs to the cytochrome P450 family.</text>
</comment>
<gene>
    <name evidence="10" type="ORF">N7541_000965</name>
</gene>
<evidence type="ECO:0000256" key="3">
    <source>
        <dbReference type="ARBA" id="ARBA00022617"/>
    </source>
</evidence>
<proteinExistence type="inferred from homology"/>
<dbReference type="EMBL" id="JAPZBR010000001">
    <property type="protein sequence ID" value="KAJ5367024.1"/>
    <property type="molecule type" value="Genomic_DNA"/>
</dbReference>
<dbReference type="InterPro" id="IPR002401">
    <property type="entry name" value="Cyt_P450_E_grp-I"/>
</dbReference>
<dbReference type="CDD" id="cd11058">
    <property type="entry name" value="CYP60B-like"/>
    <property type="match status" value="1"/>
</dbReference>
<evidence type="ECO:0000256" key="4">
    <source>
        <dbReference type="ARBA" id="ARBA00022723"/>
    </source>
</evidence>
<dbReference type="GO" id="GO:0005506">
    <property type="term" value="F:iron ion binding"/>
    <property type="evidence" value="ECO:0007669"/>
    <property type="project" value="InterPro"/>
</dbReference>
<dbReference type="PRINTS" id="PR00463">
    <property type="entry name" value="EP450I"/>
</dbReference>
<evidence type="ECO:0000256" key="5">
    <source>
        <dbReference type="ARBA" id="ARBA00023002"/>
    </source>
</evidence>
<evidence type="ECO:0000256" key="8">
    <source>
        <dbReference type="PIRSR" id="PIRSR602401-1"/>
    </source>
</evidence>
<dbReference type="PANTHER" id="PTHR24305">
    <property type="entry name" value="CYTOCHROME P450"/>
    <property type="match status" value="1"/>
</dbReference>
<reference evidence="10" key="1">
    <citation type="submission" date="2022-12" db="EMBL/GenBank/DDBJ databases">
        <authorList>
            <person name="Petersen C."/>
        </authorList>
    </citation>
    <scope>NUCLEOTIDE SEQUENCE</scope>
    <source>
        <strain evidence="10">IBT 35675</strain>
    </source>
</reference>
<dbReference type="PRINTS" id="PR00385">
    <property type="entry name" value="P450"/>
</dbReference>
<sequence>MIAISFMCWVSTHWYTAVACLPLIWLTYSIACVFCSPLRHFPGPFLWSVSRIPSSISVLRGTNHLDILALHEKYGPVVRIGPNELAFNTAQAFRNIYGTQSNGTCFPKDRSHYEPPANGVDHLVCAVDNASHARQRRLIAHAFSEKALRDQESLVAGYVDTLVTKLRSGIRNGTSVVDIKAWMNFTTFDITGDLMFAIAFIGVVNQFPGVKGLLNKLLPREVKRVGQEHFELSAQKVDRRLNSNISRPDFMSAMLQNGLSEEKGQYTDSERIMTRAEIHSNGFILIVAGSETTATLLSGCIYYLCTTPHAMARLTTEIRSAFMQDGDMTFRSLGNLVYLTAVIDEALRMYPPFVTSLARRVPRGGALVNGQFVPENVCLKLSSESNFRCPDQFIPERWLGDPTFDQDHKDVLQPFSLGPRVCLGKQYVHILPPSLPILDGSCLLTAFSLADREMRLILCKLLFNFDLHLQPECVGWPDQKVYYLWSKPPLLISLVDRFPDLDLSRVHDLLGLFSR</sequence>
<accession>A0A9W9RXS7</accession>
<dbReference type="SUPFAM" id="SSF48264">
    <property type="entry name" value="Cytochrome P450"/>
    <property type="match status" value="1"/>
</dbReference>
<dbReference type="GO" id="GO:0043386">
    <property type="term" value="P:mycotoxin biosynthetic process"/>
    <property type="evidence" value="ECO:0007669"/>
    <property type="project" value="UniProtKB-ARBA"/>
</dbReference>
<keyword evidence="7 9" id="KW-0503">Monooxygenase</keyword>
<dbReference type="InterPro" id="IPR036396">
    <property type="entry name" value="Cyt_P450_sf"/>
</dbReference>
<feature type="binding site" description="axial binding residue" evidence="8">
    <location>
        <position position="422"/>
    </location>
    <ligand>
        <name>heme</name>
        <dbReference type="ChEBI" id="CHEBI:30413"/>
    </ligand>
    <ligandPart>
        <name>Fe</name>
        <dbReference type="ChEBI" id="CHEBI:18248"/>
    </ligandPart>
</feature>
<evidence type="ECO:0000313" key="10">
    <source>
        <dbReference type="EMBL" id="KAJ5367024.1"/>
    </source>
</evidence>
<keyword evidence="11" id="KW-1185">Reference proteome</keyword>
<evidence type="ECO:0008006" key="12">
    <source>
        <dbReference type="Google" id="ProtNLM"/>
    </source>
</evidence>
<dbReference type="Gene3D" id="1.10.630.10">
    <property type="entry name" value="Cytochrome P450"/>
    <property type="match status" value="1"/>
</dbReference>
<dbReference type="GO" id="GO:0004497">
    <property type="term" value="F:monooxygenase activity"/>
    <property type="evidence" value="ECO:0007669"/>
    <property type="project" value="UniProtKB-KW"/>
</dbReference>
<keyword evidence="3 8" id="KW-0349">Heme</keyword>
<comment type="cofactor">
    <cofactor evidence="1 8">
        <name>heme</name>
        <dbReference type="ChEBI" id="CHEBI:30413"/>
    </cofactor>
</comment>
<protein>
    <recommendedName>
        <fullName evidence="12">Cytochrome P450</fullName>
    </recommendedName>
</protein>
<keyword evidence="5 9" id="KW-0560">Oxidoreductase</keyword>
<evidence type="ECO:0000256" key="7">
    <source>
        <dbReference type="ARBA" id="ARBA00023033"/>
    </source>
</evidence>
<dbReference type="PROSITE" id="PS00086">
    <property type="entry name" value="CYTOCHROME_P450"/>
    <property type="match status" value="1"/>
</dbReference>
<dbReference type="InterPro" id="IPR001128">
    <property type="entry name" value="Cyt_P450"/>
</dbReference>
<dbReference type="GO" id="GO:0020037">
    <property type="term" value="F:heme binding"/>
    <property type="evidence" value="ECO:0007669"/>
    <property type="project" value="InterPro"/>
</dbReference>
<dbReference type="AlphaFoldDB" id="A0A9W9RXS7"/>